<dbReference type="SUPFAM" id="SSF48452">
    <property type="entry name" value="TPR-like"/>
    <property type="match status" value="2"/>
</dbReference>
<keyword evidence="4" id="KW-0732">Signal</keyword>
<feature type="domain" description="DUF5107" evidence="5">
    <location>
        <begin position="46"/>
        <end position="352"/>
    </location>
</feature>
<evidence type="ECO:0000259" key="5">
    <source>
        <dbReference type="Pfam" id="PF17128"/>
    </source>
</evidence>
<organism evidence="6 7">
    <name type="scientific">Mucilaginibacter mallensis</name>
    <dbReference type="NCBI Taxonomy" id="652787"/>
    <lineage>
        <taxon>Bacteria</taxon>
        <taxon>Pseudomonadati</taxon>
        <taxon>Bacteroidota</taxon>
        <taxon>Sphingobacteriia</taxon>
        <taxon>Sphingobacteriales</taxon>
        <taxon>Sphingobacteriaceae</taxon>
        <taxon>Mucilaginibacter</taxon>
    </lineage>
</organism>
<dbReference type="STRING" id="652787.SAMN05216490_3067"/>
<dbReference type="PROSITE" id="PS50005">
    <property type="entry name" value="TPR"/>
    <property type="match status" value="1"/>
</dbReference>
<feature type="chain" id="PRO_5009267560" evidence="4">
    <location>
        <begin position="19"/>
        <end position="1035"/>
    </location>
</feature>
<dbReference type="InterPro" id="IPR050498">
    <property type="entry name" value="Ycf3"/>
</dbReference>
<evidence type="ECO:0000256" key="1">
    <source>
        <dbReference type="ARBA" id="ARBA00022737"/>
    </source>
</evidence>
<protein>
    <submittedName>
        <fullName evidence="6">Tfp pilus assembly protein PilF</fullName>
    </submittedName>
</protein>
<dbReference type="EMBL" id="LT629740">
    <property type="protein sequence ID" value="SDT31709.1"/>
    <property type="molecule type" value="Genomic_DNA"/>
</dbReference>
<reference evidence="6 7" key="1">
    <citation type="submission" date="2016-10" db="EMBL/GenBank/DDBJ databases">
        <authorList>
            <person name="de Groot N.N."/>
        </authorList>
    </citation>
    <scope>NUCLEOTIDE SEQUENCE [LARGE SCALE GENOMIC DNA]</scope>
    <source>
        <strain evidence="6 7">MP1X4</strain>
    </source>
</reference>
<evidence type="ECO:0000256" key="2">
    <source>
        <dbReference type="ARBA" id="ARBA00022803"/>
    </source>
</evidence>
<dbReference type="Pfam" id="PF17128">
    <property type="entry name" value="DUF5107"/>
    <property type="match status" value="1"/>
</dbReference>
<dbReference type="InterPro" id="IPR011990">
    <property type="entry name" value="TPR-like_helical_dom_sf"/>
</dbReference>
<dbReference type="SMART" id="SM00028">
    <property type="entry name" value="TPR"/>
    <property type="match status" value="4"/>
</dbReference>
<name>A0A1H1ZDM4_MUCMA</name>
<dbReference type="Proteomes" id="UP000199679">
    <property type="component" value="Chromosome I"/>
</dbReference>
<evidence type="ECO:0000256" key="4">
    <source>
        <dbReference type="SAM" id="SignalP"/>
    </source>
</evidence>
<dbReference type="InterPro" id="IPR019734">
    <property type="entry name" value="TPR_rpt"/>
</dbReference>
<dbReference type="PANTHER" id="PTHR44858:SF1">
    <property type="entry name" value="UDP-N-ACETYLGLUCOSAMINE--PEPTIDE N-ACETYLGLUCOSAMINYLTRANSFERASE SPINDLY-RELATED"/>
    <property type="match status" value="1"/>
</dbReference>
<evidence type="ECO:0000313" key="6">
    <source>
        <dbReference type="EMBL" id="SDT31709.1"/>
    </source>
</evidence>
<dbReference type="RefSeq" id="WP_091374580.1">
    <property type="nucleotide sequence ID" value="NZ_LT629740.1"/>
</dbReference>
<dbReference type="AlphaFoldDB" id="A0A1H1ZDM4"/>
<sequence length="1035" mass="118360">MRKLVLLFFLCYCIPGFAQNNATINEYNKTFTTYPFSDPNPIPTYTNIYPYFRYDGFTDKPVQKEWKIVELENDYIKLMILPEIGGKIWSAVEKSTGKSFIYYNHAVKFRDIAMRGPWTSGGIEPNYGIIGHTPNSVTPVDYLTRKNEDGSVSCIISVLDLLTSTYWTMEINLPKDKAYFTTKSFWYNSNTIEEPYYHWMNTGIKVKGNLQYIFPGTHFLGHEGEHGDWPINKQNGKDVSLYENNNFGAYKSYHVFGKYTDFFGAYWHDDDFGMARYGGHEDKAGKKIWIWGLSQQGMIWEKQLTDTDGQYSEIQSGRLFNQTADKSTFTPFKHKSFAPNAADTWTEYWYPVLKTKGFVVANQYGALNVKYENGWLKLYLNPVQKLTDTLQVKDGDKIVYNNTVSLTPLNTFADSVKINVNADNLVVTLGGNKLVYDSKPDAGNISRPLDSPKDFDWNSAYGLYIQGAELIDQKMYPSAEIKLQAALQKDPNYLPALVKMAELQYHNMRYAEALQLTKKALSIDTYDGGANYYYGVINAQLGNTIDAEDGFDIAGLSMDYRSAAYNGLSSLHIKEKNWDKALEFASKALSFNKYDIAALETEAIAYRNKGEKENAGRVLDTILSFDQLNHFAQFEKYLLQPSKESKTAFTSMIRDEQPIETYLQLATDYYKMGCYAESEKVLQLSPENALIDYWLAFLENKTGRSYSTYLDKANNASPAFVFPYRSADEEVLLWAMQKGNNWQPKYYLALLYKDRNRIAESKKLFTACGNEPQFAPFYAARAAMVMGATDVTDLQKAVSLNKGEWRYCKLLTEYYIDHDQPANALATIEPFYKSHSENYIMGMLYAKALLLNKRYKPCTDLLSKIDILPFEGATIGRELYREAELMQAIDEMKAKRYASALTFITDAKKWPLNLGVGKPYQDNLDERLEDWMTYLCYQQSGQRKEANESLQAIVQFQPKIENTVSNFIPANDLAAAWAIEKLQGKASATNWLNAQVKQYPDNKIVAWCKQVFENKKSAKSDINDSGVRIIERLTD</sequence>
<dbReference type="PANTHER" id="PTHR44858">
    <property type="entry name" value="TETRATRICOPEPTIDE REPEAT PROTEIN 6"/>
    <property type="match status" value="1"/>
</dbReference>
<dbReference type="InterPro" id="IPR033396">
    <property type="entry name" value="DUF5107"/>
</dbReference>
<evidence type="ECO:0000313" key="7">
    <source>
        <dbReference type="Proteomes" id="UP000199679"/>
    </source>
</evidence>
<keyword evidence="7" id="KW-1185">Reference proteome</keyword>
<evidence type="ECO:0000256" key="3">
    <source>
        <dbReference type="PROSITE-ProRule" id="PRU00339"/>
    </source>
</evidence>
<dbReference type="OrthoDB" id="174931at2"/>
<feature type="repeat" description="TPR" evidence="3">
    <location>
        <begin position="562"/>
        <end position="595"/>
    </location>
</feature>
<dbReference type="Gene3D" id="1.25.40.10">
    <property type="entry name" value="Tetratricopeptide repeat domain"/>
    <property type="match status" value="3"/>
</dbReference>
<accession>A0A1H1ZDM4</accession>
<keyword evidence="2 3" id="KW-0802">TPR repeat</keyword>
<proteinExistence type="predicted"/>
<feature type="signal peptide" evidence="4">
    <location>
        <begin position="1"/>
        <end position="18"/>
    </location>
</feature>
<keyword evidence="1" id="KW-0677">Repeat</keyword>
<gene>
    <name evidence="6" type="ORF">SAMN05216490_3067</name>
</gene>